<sequence>MHMRCVLSPDHTPPNHLTRVPTWGRVPYSPPAVDRYTAGWMSYYDCYVTLFILKTVLYNTNSAIWILFVTLKANSQYL</sequence>
<dbReference type="WBParaSite" id="Pan_g4616.t1">
    <property type="protein sequence ID" value="Pan_g4616.t1"/>
    <property type="gene ID" value="Pan_g4616"/>
</dbReference>
<reference evidence="2" key="2">
    <citation type="submission" date="2020-10" db="UniProtKB">
        <authorList>
            <consortium name="WormBaseParasite"/>
        </authorList>
    </citation>
    <scope>IDENTIFICATION</scope>
</reference>
<accession>A0A7E4ZZD9</accession>
<dbReference type="AlphaFoldDB" id="A0A7E4ZZD9"/>
<dbReference type="Proteomes" id="UP000492821">
    <property type="component" value="Unassembled WGS sequence"/>
</dbReference>
<organism evidence="1 2">
    <name type="scientific">Panagrellus redivivus</name>
    <name type="common">Microworm</name>
    <dbReference type="NCBI Taxonomy" id="6233"/>
    <lineage>
        <taxon>Eukaryota</taxon>
        <taxon>Metazoa</taxon>
        <taxon>Ecdysozoa</taxon>
        <taxon>Nematoda</taxon>
        <taxon>Chromadorea</taxon>
        <taxon>Rhabditida</taxon>
        <taxon>Tylenchina</taxon>
        <taxon>Panagrolaimomorpha</taxon>
        <taxon>Panagrolaimoidea</taxon>
        <taxon>Panagrolaimidae</taxon>
        <taxon>Panagrellus</taxon>
    </lineage>
</organism>
<evidence type="ECO:0000313" key="2">
    <source>
        <dbReference type="WBParaSite" id="Pan_g4616.t1"/>
    </source>
</evidence>
<protein>
    <submittedName>
        <fullName evidence="2">G_PROTEIN_RECEP_F1_2 domain-containing protein</fullName>
    </submittedName>
</protein>
<evidence type="ECO:0000313" key="1">
    <source>
        <dbReference type="Proteomes" id="UP000492821"/>
    </source>
</evidence>
<name>A0A7E4ZZD9_PANRE</name>
<reference evidence="1" key="1">
    <citation type="journal article" date="2013" name="Genetics">
        <title>The draft genome and transcriptome of Panagrellus redivivus are shaped by the harsh demands of a free-living lifestyle.</title>
        <authorList>
            <person name="Srinivasan J."/>
            <person name="Dillman A.R."/>
            <person name="Macchietto M.G."/>
            <person name="Heikkinen L."/>
            <person name="Lakso M."/>
            <person name="Fracchia K.M."/>
            <person name="Antoshechkin I."/>
            <person name="Mortazavi A."/>
            <person name="Wong G."/>
            <person name="Sternberg P.W."/>
        </authorList>
    </citation>
    <scope>NUCLEOTIDE SEQUENCE [LARGE SCALE GENOMIC DNA]</scope>
    <source>
        <strain evidence="1">MT8872</strain>
    </source>
</reference>
<keyword evidence="1" id="KW-1185">Reference proteome</keyword>
<proteinExistence type="predicted"/>